<dbReference type="InterPro" id="IPR044651">
    <property type="entry name" value="OTSB-like"/>
</dbReference>
<dbReference type="PANTHER" id="PTHR43768">
    <property type="entry name" value="TREHALOSE 6-PHOSPHATE PHOSPHATASE"/>
    <property type="match status" value="1"/>
</dbReference>
<dbReference type="Gene3D" id="3.40.50.1000">
    <property type="entry name" value="HAD superfamily/HAD-like"/>
    <property type="match status" value="1"/>
</dbReference>
<evidence type="ECO:0000256" key="4">
    <source>
        <dbReference type="ARBA" id="ARBA00022801"/>
    </source>
</evidence>
<dbReference type="SUPFAM" id="SSF56784">
    <property type="entry name" value="HAD-like"/>
    <property type="match status" value="1"/>
</dbReference>
<dbReference type="InterPro" id="IPR003337">
    <property type="entry name" value="Trehalose_PPase"/>
</dbReference>
<comment type="catalytic activity">
    <reaction evidence="1 6">
        <text>alpha,alpha-trehalose 6-phosphate + H2O = alpha,alpha-trehalose + phosphate</text>
        <dbReference type="Rhea" id="RHEA:23420"/>
        <dbReference type="ChEBI" id="CHEBI:15377"/>
        <dbReference type="ChEBI" id="CHEBI:16551"/>
        <dbReference type="ChEBI" id="CHEBI:43474"/>
        <dbReference type="ChEBI" id="CHEBI:58429"/>
        <dbReference type="EC" id="3.1.3.12"/>
    </reaction>
</comment>
<keyword evidence="4 6" id="KW-0378">Hydrolase</keyword>
<dbReference type="GO" id="GO:0005992">
    <property type="term" value="P:trehalose biosynthetic process"/>
    <property type="evidence" value="ECO:0007669"/>
    <property type="project" value="UniProtKB-UniPathway"/>
</dbReference>
<keyword evidence="6" id="KW-0460">Magnesium</keyword>
<comment type="pathway">
    <text evidence="2 6">Glycan biosynthesis; trehalose biosynthesis.</text>
</comment>
<dbReference type="RefSeq" id="WP_087136839.1">
    <property type="nucleotide sequence ID" value="NZ_FUKR01000036.1"/>
</dbReference>
<comment type="similarity">
    <text evidence="3 6">Belongs to the trehalose phosphatase family.</text>
</comment>
<evidence type="ECO:0000313" key="7">
    <source>
        <dbReference type="EMBL" id="SJN29001.1"/>
    </source>
</evidence>
<dbReference type="Gene3D" id="3.30.70.1020">
    <property type="entry name" value="Trehalose-6-phosphate phosphatase related protein, domain 2"/>
    <property type="match status" value="1"/>
</dbReference>
<dbReference type="GO" id="GO:0004805">
    <property type="term" value="F:trehalose-phosphatase activity"/>
    <property type="evidence" value="ECO:0007669"/>
    <property type="project" value="UniProtKB-EC"/>
</dbReference>
<dbReference type="Pfam" id="PF02358">
    <property type="entry name" value="Trehalose_PPase"/>
    <property type="match status" value="1"/>
</dbReference>
<evidence type="ECO:0000256" key="1">
    <source>
        <dbReference type="ARBA" id="ARBA00000500"/>
    </source>
</evidence>
<dbReference type="InterPro" id="IPR036412">
    <property type="entry name" value="HAD-like_sf"/>
</dbReference>
<keyword evidence="6" id="KW-0479">Metal-binding</keyword>
<dbReference type="InterPro" id="IPR023214">
    <property type="entry name" value="HAD_sf"/>
</dbReference>
<gene>
    <name evidence="7" type="ORF">FM119_06330</name>
</gene>
<dbReference type="NCBIfam" id="TIGR01484">
    <property type="entry name" value="HAD-SF-IIB"/>
    <property type="match status" value="1"/>
</dbReference>
<dbReference type="InterPro" id="IPR006379">
    <property type="entry name" value="HAD-SF_hydro_IIB"/>
</dbReference>
<reference evidence="8" key="1">
    <citation type="submission" date="2017-02" db="EMBL/GenBank/DDBJ databases">
        <authorList>
            <person name="Dridi B."/>
        </authorList>
    </citation>
    <scope>NUCLEOTIDE SEQUENCE [LARGE SCALE GENOMIC DNA]</scope>
    <source>
        <strain evidence="8">EB411</strain>
    </source>
</reference>
<dbReference type="PANTHER" id="PTHR43768:SF3">
    <property type="entry name" value="TREHALOSE 6-PHOSPHATE PHOSPHATASE"/>
    <property type="match status" value="1"/>
</dbReference>
<evidence type="ECO:0000256" key="2">
    <source>
        <dbReference type="ARBA" id="ARBA00005199"/>
    </source>
</evidence>
<protein>
    <recommendedName>
        <fullName evidence="6">Trehalose 6-phosphate phosphatase</fullName>
        <ecNumber evidence="6">3.1.3.12</ecNumber>
    </recommendedName>
</protein>
<dbReference type="EMBL" id="FUKR01000036">
    <property type="protein sequence ID" value="SJN29001.1"/>
    <property type="molecule type" value="Genomic_DNA"/>
</dbReference>
<evidence type="ECO:0000256" key="3">
    <source>
        <dbReference type="ARBA" id="ARBA00008770"/>
    </source>
</evidence>
<comment type="function">
    <text evidence="5 6">Removes the phosphate from trehalose 6-phosphate to produce free trehalose.</text>
</comment>
<keyword evidence="8" id="KW-1185">Reference proteome</keyword>
<dbReference type="NCBIfam" id="TIGR00685">
    <property type="entry name" value="T6PP"/>
    <property type="match status" value="1"/>
</dbReference>
<proteinExistence type="inferred from homology"/>
<dbReference type="Proteomes" id="UP000196778">
    <property type="component" value="Unassembled WGS sequence"/>
</dbReference>
<evidence type="ECO:0000313" key="8">
    <source>
        <dbReference type="Proteomes" id="UP000196778"/>
    </source>
</evidence>
<sequence>MTVQIDDALLDPLVEAETLLVALDFDGTLAPFEKDPADSRMVPAAAEALAELREAPGVALALVSGRAVESLTAAARPAEGDYLAGSHGLEIREPGEKLRLLAPEEALQRRDALHDVLHSVVSGVPDAWVESKPAGFAVHTRALSEQAAEELGDRAAAAVVARGIPASSRRGNGVREFALAEADKGQAIEHFRRVVGADAVLFAGDDVTDEDGFAVMGLRDLGVKVGEGRTRARARVASPGELAALLLRIKKLRS</sequence>
<name>A0A1R4JA41_9MICO</name>
<dbReference type="OrthoDB" id="9816160at2"/>
<dbReference type="EC" id="3.1.3.12" evidence="6"/>
<dbReference type="GO" id="GO:0046872">
    <property type="term" value="F:metal ion binding"/>
    <property type="evidence" value="ECO:0007669"/>
    <property type="project" value="UniProtKB-KW"/>
</dbReference>
<organism evidence="7 8">
    <name type="scientific">Mycetocola reblochoni REB411</name>
    <dbReference type="NCBI Taxonomy" id="1255698"/>
    <lineage>
        <taxon>Bacteria</taxon>
        <taxon>Bacillati</taxon>
        <taxon>Actinomycetota</taxon>
        <taxon>Actinomycetes</taxon>
        <taxon>Micrococcales</taxon>
        <taxon>Microbacteriaceae</taxon>
        <taxon>Mycetocola</taxon>
    </lineage>
</organism>
<dbReference type="UniPathway" id="UPA00299"/>
<accession>A0A1R4JA41</accession>
<dbReference type="AlphaFoldDB" id="A0A1R4JA41"/>
<evidence type="ECO:0000256" key="5">
    <source>
        <dbReference type="ARBA" id="ARBA00024179"/>
    </source>
</evidence>
<evidence type="ECO:0000256" key="6">
    <source>
        <dbReference type="RuleBase" id="RU361117"/>
    </source>
</evidence>
<comment type="cofactor">
    <cofactor evidence="6">
        <name>Mg(2+)</name>
        <dbReference type="ChEBI" id="CHEBI:18420"/>
    </cofactor>
</comment>